<organism evidence="1">
    <name type="scientific">Mesocestoides corti</name>
    <name type="common">Flatworm</name>
    <dbReference type="NCBI Taxonomy" id="53468"/>
    <lineage>
        <taxon>Eukaryota</taxon>
        <taxon>Metazoa</taxon>
        <taxon>Spiralia</taxon>
        <taxon>Lophotrochozoa</taxon>
        <taxon>Platyhelminthes</taxon>
        <taxon>Cestoda</taxon>
        <taxon>Eucestoda</taxon>
        <taxon>Cyclophyllidea</taxon>
        <taxon>Mesocestoididae</taxon>
        <taxon>Mesocestoides</taxon>
    </lineage>
</organism>
<protein>
    <submittedName>
        <fullName evidence="1">Transposase</fullName>
    </submittedName>
</protein>
<name>A0A5K3EGM6_MESCO</name>
<sequence>MIGLRAIVYKIRLLRNFNKTEVAKSAERVPAPRQFLTYQPQPETASWQASAVEIRISKTGKFRSRIGPRAFRRECEELDVVV</sequence>
<evidence type="ECO:0000313" key="1">
    <source>
        <dbReference type="WBParaSite" id="MCU_000388-RA"/>
    </source>
</evidence>
<dbReference type="AlphaFoldDB" id="A0A5K3EGM6"/>
<reference evidence="1" key="1">
    <citation type="submission" date="2019-11" db="UniProtKB">
        <authorList>
            <consortium name="WormBaseParasite"/>
        </authorList>
    </citation>
    <scope>IDENTIFICATION</scope>
</reference>
<dbReference type="WBParaSite" id="MCU_000388-RA">
    <property type="protein sequence ID" value="MCU_000388-RA"/>
    <property type="gene ID" value="MCU_000388"/>
</dbReference>
<proteinExistence type="predicted"/>
<accession>A0A5K3EGM6</accession>